<dbReference type="InterPro" id="IPR004111">
    <property type="entry name" value="Repressor_TetR_C"/>
</dbReference>
<sequence length="168" mass="18382">MADRRDLLGEIVAVCREDLAAPRLTTEHWQESLRACCRELRAWYRSHLGKPALARAEDLTPFGSADLLRPADVLVAFFLDLGLSPQATYRAWPVTVLRVSGFAEMRDAWHDRPPAGSGPAAWTGVPPNPAAGELPHLRRIADVSASEPPDVLFESVLTMLIAGVTAMM</sequence>
<protein>
    <submittedName>
        <fullName evidence="4">TetR/AcrR family transcriptional regulator C-terminal domain-containing protein</fullName>
    </submittedName>
</protein>
<organism evidence="4 5">
    <name type="scientific">Streptomyces salyersiae</name>
    <dbReference type="NCBI Taxonomy" id="3075530"/>
    <lineage>
        <taxon>Bacteria</taxon>
        <taxon>Bacillati</taxon>
        <taxon>Actinomycetota</taxon>
        <taxon>Actinomycetes</taxon>
        <taxon>Kitasatosporales</taxon>
        <taxon>Streptomycetaceae</taxon>
        <taxon>Streptomyces</taxon>
    </lineage>
</organism>
<dbReference type="Proteomes" id="UP001183777">
    <property type="component" value="Unassembled WGS sequence"/>
</dbReference>
<keyword evidence="5" id="KW-1185">Reference proteome</keyword>
<proteinExistence type="predicted"/>
<evidence type="ECO:0000313" key="4">
    <source>
        <dbReference type="EMBL" id="MDT0429222.1"/>
    </source>
</evidence>
<evidence type="ECO:0000313" key="5">
    <source>
        <dbReference type="Proteomes" id="UP001183777"/>
    </source>
</evidence>
<keyword evidence="1" id="KW-0805">Transcription regulation</keyword>
<gene>
    <name evidence="4" type="ORF">RM649_16455</name>
</gene>
<dbReference type="EMBL" id="JAVREX010000006">
    <property type="protein sequence ID" value="MDT0429222.1"/>
    <property type="molecule type" value="Genomic_DNA"/>
</dbReference>
<evidence type="ECO:0000256" key="2">
    <source>
        <dbReference type="ARBA" id="ARBA00023163"/>
    </source>
</evidence>
<feature type="domain" description="Tetracycline repressor TetR C-terminal" evidence="3">
    <location>
        <begin position="22"/>
        <end position="167"/>
    </location>
</feature>
<dbReference type="Pfam" id="PF02909">
    <property type="entry name" value="TetR_C_1"/>
    <property type="match status" value="1"/>
</dbReference>
<keyword evidence="2" id="KW-0804">Transcription</keyword>
<dbReference type="SUPFAM" id="SSF48498">
    <property type="entry name" value="Tetracyclin repressor-like, C-terminal domain"/>
    <property type="match status" value="1"/>
</dbReference>
<dbReference type="InterPro" id="IPR036271">
    <property type="entry name" value="Tet_transcr_reg_TetR-rel_C_sf"/>
</dbReference>
<accession>A0ABU2RK48</accession>
<comment type="caution">
    <text evidence="4">The sequence shown here is derived from an EMBL/GenBank/DDBJ whole genome shotgun (WGS) entry which is preliminary data.</text>
</comment>
<evidence type="ECO:0000259" key="3">
    <source>
        <dbReference type="Pfam" id="PF02909"/>
    </source>
</evidence>
<dbReference type="RefSeq" id="WP_311657201.1">
    <property type="nucleotide sequence ID" value="NZ_JAVREX010000006.1"/>
</dbReference>
<reference evidence="5" key="1">
    <citation type="submission" date="2023-07" db="EMBL/GenBank/DDBJ databases">
        <title>30 novel species of actinomycetes from the DSMZ collection.</title>
        <authorList>
            <person name="Nouioui I."/>
        </authorList>
    </citation>
    <scope>NUCLEOTIDE SEQUENCE [LARGE SCALE GENOMIC DNA]</scope>
    <source>
        <strain evidence="5">DSM 41770</strain>
    </source>
</reference>
<evidence type="ECO:0000256" key="1">
    <source>
        <dbReference type="ARBA" id="ARBA00023015"/>
    </source>
</evidence>
<dbReference type="Gene3D" id="1.10.357.10">
    <property type="entry name" value="Tetracycline Repressor, domain 2"/>
    <property type="match status" value="1"/>
</dbReference>
<name>A0ABU2RK48_9ACTN</name>